<dbReference type="Gene3D" id="3.30.429.10">
    <property type="entry name" value="Macrophage Migration Inhibitory Factor"/>
    <property type="match status" value="1"/>
</dbReference>
<sequence length="196" mass="21986">MAFYEIQHHILLTSSQQDELAEAITKIHADQFGAVKQFVRVTFTDTSNTRSYIGGEQQGENRIVARVRHGQASAGQDWDQVCAQISAAWQSVVGVGLPKVRRSEPDQDTSLGSVIVEDSVMGGREIGIPVHRNQCDAEWMNENWEKLEARANDGDEKCQKVVADARQRQLLEGKFGWESKEAQRRLEEYLGWGDAA</sequence>
<evidence type="ECO:0000313" key="2">
    <source>
        <dbReference type="EMBL" id="KAF2861812.1"/>
    </source>
</evidence>
<reference evidence="2" key="1">
    <citation type="journal article" date="2020" name="Stud. Mycol.">
        <title>101 Dothideomycetes genomes: a test case for predicting lifestyles and emergence of pathogens.</title>
        <authorList>
            <person name="Haridas S."/>
            <person name="Albert R."/>
            <person name="Binder M."/>
            <person name="Bloem J."/>
            <person name="Labutti K."/>
            <person name="Salamov A."/>
            <person name="Andreopoulos B."/>
            <person name="Baker S."/>
            <person name="Barry K."/>
            <person name="Bills G."/>
            <person name="Bluhm B."/>
            <person name="Cannon C."/>
            <person name="Castanera R."/>
            <person name="Culley D."/>
            <person name="Daum C."/>
            <person name="Ezra D."/>
            <person name="Gonzalez J."/>
            <person name="Henrissat B."/>
            <person name="Kuo A."/>
            <person name="Liang C."/>
            <person name="Lipzen A."/>
            <person name="Lutzoni F."/>
            <person name="Magnuson J."/>
            <person name="Mondo S."/>
            <person name="Nolan M."/>
            <person name="Ohm R."/>
            <person name="Pangilinan J."/>
            <person name="Park H.-J."/>
            <person name="Ramirez L."/>
            <person name="Alfaro M."/>
            <person name="Sun H."/>
            <person name="Tritt A."/>
            <person name="Yoshinaga Y."/>
            <person name="Zwiers L.-H."/>
            <person name="Turgeon B."/>
            <person name="Goodwin S."/>
            <person name="Spatafora J."/>
            <person name="Crous P."/>
            <person name="Grigoriev I."/>
        </authorList>
    </citation>
    <scope>NUCLEOTIDE SEQUENCE</scope>
    <source>
        <strain evidence="2">CBS 480.64</strain>
    </source>
</reference>
<dbReference type="AlphaFoldDB" id="A0A6A7C3I5"/>
<accession>A0A6A7C3I5</accession>
<protein>
    <recommendedName>
        <fullName evidence="1">Tautomerase cis-CaaD-like domain-containing protein</fullName>
    </recommendedName>
</protein>
<evidence type="ECO:0000313" key="3">
    <source>
        <dbReference type="Proteomes" id="UP000799421"/>
    </source>
</evidence>
<dbReference type="InterPro" id="IPR028116">
    <property type="entry name" value="Cis-CaaD-like"/>
</dbReference>
<name>A0A6A7C3I5_9PEZI</name>
<organism evidence="2 3">
    <name type="scientific">Piedraia hortae CBS 480.64</name>
    <dbReference type="NCBI Taxonomy" id="1314780"/>
    <lineage>
        <taxon>Eukaryota</taxon>
        <taxon>Fungi</taxon>
        <taxon>Dikarya</taxon>
        <taxon>Ascomycota</taxon>
        <taxon>Pezizomycotina</taxon>
        <taxon>Dothideomycetes</taxon>
        <taxon>Dothideomycetidae</taxon>
        <taxon>Capnodiales</taxon>
        <taxon>Piedraiaceae</taxon>
        <taxon>Piedraia</taxon>
    </lineage>
</organism>
<gene>
    <name evidence="2" type="ORF">K470DRAFT_256654</name>
</gene>
<proteinExistence type="predicted"/>
<dbReference type="OrthoDB" id="9981319at2759"/>
<keyword evidence="3" id="KW-1185">Reference proteome</keyword>
<dbReference type="Pfam" id="PF14832">
    <property type="entry name" value="Tautomerase_3"/>
    <property type="match status" value="1"/>
</dbReference>
<dbReference type="InterPro" id="IPR014347">
    <property type="entry name" value="Tautomerase/MIF_sf"/>
</dbReference>
<evidence type="ECO:0000259" key="1">
    <source>
        <dbReference type="Pfam" id="PF14832"/>
    </source>
</evidence>
<feature type="domain" description="Tautomerase cis-CaaD-like" evidence="1">
    <location>
        <begin position="1"/>
        <end position="93"/>
    </location>
</feature>
<dbReference type="EMBL" id="MU005970">
    <property type="protein sequence ID" value="KAF2861812.1"/>
    <property type="molecule type" value="Genomic_DNA"/>
</dbReference>
<dbReference type="Proteomes" id="UP000799421">
    <property type="component" value="Unassembled WGS sequence"/>
</dbReference>